<feature type="active site" description="Charge relay system" evidence="2">
    <location>
        <position position="393"/>
    </location>
</feature>
<comment type="similarity">
    <text evidence="1 2">Belongs to the peptidase S8 family.</text>
</comment>
<dbReference type="InterPro" id="IPR000209">
    <property type="entry name" value="Peptidase_S8/S53_dom"/>
</dbReference>
<dbReference type="Proteomes" id="UP001138686">
    <property type="component" value="Unassembled WGS sequence"/>
</dbReference>
<evidence type="ECO:0000256" key="1">
    <source>
        <dbReference type="ARBA" id="ARBA00011073"/>
    </source>
</evidence>
<evidence type="ECO:0000313" key="5">
    <source>
        <dbReference type="Proteomes" id="UP001138686"/>
    </source>
</evidence>
<organism evidence="4 5">
    <name type="scientific">Halomarinibacterium sedimenti</name>
    <dbReference type="NCBI Taxonomy" id="2857106"/>
    <lineage>
        <taxon>Bacteria</taxon>
        <taxon>Pseudomonadati</taxon>
        <taxon>Bacteroidota</taxon>
        <taxon>Flavobacteriia</taxon>
        <taxon>Flavobacteriales</taxon>
        <taxon>Flavobacteriaceae</taxon>
        <taxon>Halomarinibacterium</taxon>
    </lineage>
</organism>
<name>A0A9X1FRA7_9FLAO</name>
<keyword evidence="2" id="KW-0378">Hydrolase</keyword>
<comment type="caution">
    <text evidence="4">The sequence shown here is derived from an EMBL/GenBank/DDBJ whole genome shotgun (WGS) entry which is preliminary data.</text>
</comment>
<gene>
    <name evidence="4" type="ORF">KXJ69_12365</name>
</gene>
<evidence type="ECO:0000256" key="2">
    <source>
        <dbReference type="PROSITE-ProRule" id="PRU01240"/>
    </source>
</evidence>
<feature type="active site" description="Charge relay system" evidence="2">
    <location>
        <position position="166"/>
    </location>
</feature>
<dbReference type="PROSITE" id="PS51892">
    <property type="entry name" value="SUBTILASE"/>
    <property type="match status" value="1"/>
</dbReference>
<evidence type="ECO:0000259" key="3">
    <source>
        <dbReference type="Pfam" id="PF00082"/>
    </source>
</evidence>
<sequence>MKTYLFVFVFSLNVLSCFSQKEEEWFYLVATSDTISPSFKKKNGILTYMGEDKAFKKVLENYSIKTFKKTYRNASKKNLKRTFFVIANNVALLDDILKRAPHLFTSGELISKEDRKIYEPNDYGLTSTIGENLGAQVNLDYLDFLGVPKAWYYTTGSRDIIIGISDGAIDTNDIEFKGKSKIIHKSTLSKGHGISVTETAAGQGDNAYGIAGICYDCTIYSSKFGDFKDLQQLVELSNLGVKVINCSWGATLNYPSAQEAINKMFKNGTIIVAAGHNDSFSKTEGEKFYYPASYDNVLSISSAMHRYKTAQENILKGESKNGTFYYANNIRGYVGRNAGFVQRDTTLAPYIYKESVRNLNVSVDLVGPAVGVYRYGERSLHQEDEVSEGSQTSGVAPLVTGTIGLMFSLYPCLPVDEVESILKITSWNIDHIPQNKPYTGLYGSGMLQTGDAVEMVFQLYNENETAYIDNQHFSRWDFKLTSLSKEIIIQNQKFTDSATLKLTAKNRIVIKENTVIKPGVNGKIALKINPKLEKECDLILRDPSILDE</sequence>
<dbReference type="InterPro" id="IPR051048">
    <property type="entry name" value="Peptidase_S8/S53_subtilisin"/>
</dbReference>
<keyword evidence="2" id="KW-0720">Serine protease</keyword>
<dbReference type="PANTHER" id="PTHR43399">
    <property type="entry name" value="SUBTILISIN-RELATED"/>
    <property type="match status" value="1"/>
</dbReference>
<evidence type="ECO:0000313" key="4">
    <source>
        <dbReference type="EMBL" id="MBW2938903.1"/>
    </source>
</evidence>
<dbReference type="RefSeq" id="WP_219053432.1">
    <property type="nucleotide sequence ID" value="NZ_JAHWDP010000006.1"/>
</dbReference>
<reference evidence="4" key="1">
    <citation type="submission" date="2021-07" db="EMBL/GenBank/DDBJ databases">
        <title>Aureisphaera sp. CAU 1614 isolated from sea sediment.</title>
        <authorList>
            <person name="Kim W."/>
        </authorList>
    </citation>
    <scope>NUCLEOTIDE SEQUENCE</scope>
    <source>
        <strain evidence="4">CAU 1614</strain>
    </source>
</reference>
<accession>A0A9X1FRA7</accession>
<dbReference type="GO" id="GO:0004252">
    <property type="term" value="F:serine-type endopeptidase activity"/>
    <property type="evidence" value="ECO:0007669"/>
    <property type="project" value="UniProtKB-UniRule"/>
</dbReference>
<keyword evidence="2" id="KW-0645">Protease</keyword>
<protein>
    <submittedName>
        <fullName evidence="4">S8/S53 family peptidase</fullName>
    </submittedName>
</protein>
<proteinExistence type="inferred from homology"/>
<keyword evidence="5" id="KW-1185">Reference proteome</keyword>
<dbReference type="EMBL" id="JAHWDP010000006">
    <property type="protein sequence ID" value="MBW2938903.1"/>
    <property type="molecule type" value="Genomic_DNA"/>
</dbReference>
<dbReference type="GO" id="GO:0006508">
    <property type="term" value="P:proteolysis"/>
    <property type="evidence" value="ECO:0007669"/>
    <property type="project" value="UniProtKB-KW"/>
</dbReference>
<feature type="domain" description="Peptidase S8/S53" evidence="3">
    <location>
        <begin position="159"/>
        <end position="426"/>
    </location>
</feature>
<dbReference type="CDD" id="cd00306">
    <property type="entry name" value="Peptidases_S8_S53"/>
    <property type="match status" value="1"/>
</dbReference>
<feature type="active site" description="Charge relay system" evidence="2">
    <location>
        <position position="192"/>
    </location>
</feature>
<dbReference type="AlphaFoldDB" id="A0A9X1FRA7"/>
<dbReference type="PANTHER" id="PTHR43399:SF4">
    <property type="entry name" value="CELL WALL-ASSOCIATED PROTEASE"/>
    <property type="match status" value="1"/>
</dbReference>
<dbReference type="Pfam" id="PF00082">
    <property type="entry name" value="Peptidase_S8"/>
    <property type="match status" value="1"/>
</dbReference>